<gene>
    <name evidence="1" type="ORF">BZA70DRAFT_282131</name>
</gene>
<keyword evidence="2" id="KW-1185">Reference proteome</keyword>
<dbReference type="Proteomes" id="UP001498771">
    <property type="component" value="Unassembled WGS sequence"/>
</dbReference>
<dbReference type="Gene3D" id="3.30.530.20">
    <property type="match status" value="1"/>
</dbReference>
<sequence>MKRIETEIIINAPPSKVHDVLLDFAKYAEWNALLPSIKVYKGDAAAPVGSTLEVRLALPGKSPMTIYPIVRVNDERKLAWEGAVVHSILFSGVHAFECEPIEGGAKTKLLQYEDFSGWLLPVLGSMISSAEGGYNSMNEALKKRVEGSV</sequence>
<reference evidence="1 2" key="1">
    <citation type="submission" date="2024-03" db="EMBL/GenBank/DDBJ databases">
        <title>Genome-scale model development and genomic sequencing of the oleaginous clade Lipomyces.</title>
        <authorList>
            <consortium name="Lawrence Berkeley National Laboratory"/>
            <person name="Czajka J.J."/>
            <person name="Han Y."/>
            <person name="Kim J."/>
            <person name="Mondo S.J."/>
            <person name="Hofstad B.A."/>
            <person name="Robles A."/>
            <person name="Haridas S."/>
            <person name="Riley R."/>
            <person name="LaButti K."/>
            <person name="Pangilinan J."/>
            <person name="Andreopoulos W."/>
            <person name="Lipzen A."/>
            <person name="Yan J."/>
            <person name="Wang M."/>
            <person name="Ng V."/>
            <person name="Grigoriev I.V."/>
            <person name="Spatafora J.W."/>
            <person name="Magnuson J.K."/>
            <person name="Baker S.E."/>
            <person name="Pomraning K.R."/>
        </authorList>
    </citation>
    <scope>NUCLEOTIDE SEQUENCE [LARGE SCALE GENOMIC DNA]</scope>
    <source>
        <strain evidence="1 2">Phaff 52-87</strain>
    </source>
</reference>
<dbReference type="RefSeq" id="XP_064766836.1">
    <property type="nucleotide sequence ID" value="XM_064913228.1"/>
</dbReference>
<proteinExistence type="predicted"/>
<comment type="caution">
    <text evidence="1">The sequence shown here is derived from an EMBL/GenBank/DDBJ whole genome shotgun (WGS) entry which is preliminary data.</text>
</comment>
<organism evidence="1 2">
    <name type="scientific">Myxozyma melibiosi</name>
    <dbReference type="NCBI Taxonomy" id="54550"/>
    <lineage>
        <taxon>Eukaryota</taxon>
        <taxon>Fungi</taxon>
        <taxon>Dikarya</taxon>
        <taxon>Ascomycota</taxon>
        <taxon>Saccharomycotina</taxon>
        <taxon>Lipomycetes</taxon>
        <taxon>Lipomycetales</taxon>
        <taxon>Lipomycetaceae</taxon>
        <taxon>Myxozyma</taxon>
    </lineage>
</organism>
<name>A0ABR1F3U4_9ASCO</name>
<dbReference type="InterPro" id="IPR023393">
    <property type="entry name" value="START-like_dom_sf"/>
</dbReference>
<protein>
    <submittedName>
        <fullName evidence="1">Polyketide cyclase/dehydrase</fullName>
    </submittedName>
</protein>
<dbReference type="PANTHER" id="PTHR36166">
    <property type="entry name" value="CHROMOSOME 9, WHOLE GENOME SHOTGUN SEQUENCE"/>
    <property type="match status" value="1"/>
</dbReference>
<dbReference type="InterPro" id="IPR019587">
    <property type="entry name" value="Polyketide_cyclase/dehydratase"/>
</dbReference>
<evidence type="ECO:0000313" key="1">
    <source>
        <dbReference type="EMBL" id="KAK7203803.1"/>
    </source>
</evidence>
<dbReference type="PANTHER" id="PTHR36166:SF1">
    <property type="entry name" value="SRPBCC DOMAIN-CONTAINING PROTEIN"/>
    <property type="match status" value="1"/>
</dbReference>
<evidence type="ECO:0000313" key="2">
    <source>
        <dbReference type="Proteomes" id="UP001498771"/>
    </source>
</evidence>
<dbReference type="EMBL" id="JBBJBU010000010">
    <property type="protein sequence ID" value="KAK7203803.1"/>
    <property type="molecule type" value="Genomic_DNA"/>
</dbReference>
<dbReference type="Pfam" id="PF10604">
    <property type="entry name" value="Polyketide_cyc2"/>
    <property type="match status" value="1"/>
</dbReference>
<dbReference type="SUPFAM" id="SSF55961">
    <property type="entry name" value="Bet v1-like"/>
    <property type="match status" value="1"/>
</dbReference>
<dbReference type="CDD" id="cd07822">
    <property type="entry name" value="SRPBCC_4"/>
    <property type="match status" value="1"/>
</dbReference>
<dbReference type="GeneID" id="90038740"/>
<accession>A0ABR1F3U4</accession>